<comment type="caution">
    <text evidence="5">The sequence shown here is derived from an EMBL/GenBank/DDBJ whole genome shotgun (WGS) entry which is preliminary data.</text>
</comment>
<keyword evidence="4" id="KW-0012">Acyltransferase</keyword>
<dbReference type="Proteomes" id="UP000545507">
    <property type="component" value="Unassembled WGS sequence"/>
</dbReference>
<keyword evidence="2 5" id="KW-0808">Transferase</keyword>
<dbReference type="RefSeq" id="WP_177139470.1">
    <property type="nucleotide sequence ID" value="NZ_VYGV01000028.1"/>
</dbReference>
<organism evidence="5 6">
    <name type="scientific">Hydrogenophaga aromaticivorans</name>
    <dbReference type="NCBI Taxonomy" id="2610898"/>
    <lineage>
        <taxon>Bacteria</taxon>
        <taxon>Pseudomonadati</taxon>
        <taxon>Pseudomonadota</taxon>
        <taxon>Betaproteobacteria</taxon>
        <taxon>Burkholderiales</taxon>
        <taxon>Comamonadaceae</taxon>
        <taxon>Hydrogenophaga</taxon>
    </lineage>
</organism>
<dbReference type="InterPro" id="IPR017694">
    <property type="entry name" value="Phosphonate_tfrase_rpt"/>
</dbReference>
<dbReference type="PROSITE" id="PS00101">
    <property type="entry name" value="HEXAPEP_TRANSFERASES"/>
    <property type="match status" value="1"/>
</dbReference>
<dbReference type="PANTHER" id="PTHR43300">
    <property type="entry name" value="ACETYLTRANSFERASE"/>
    <property type="match status" value="1"/>
</dbReference>
<evidence type="ECO:0000256" key="3">
    <source>
        <dbReference type="ARBA" id="ARBA00022737"/>
    </source>
</evidence>
<evidence type="ECO:0000313" key="5">
    <source>
        <dbReference type="EMBL" id="NWF48691.1"/>
    </source>
</evidence>
<dbReference type="InterPro" id="IPR050179">
    <property type="entry name" value="Trans_hexapeptide_repeat"/>
</dbReference>
<dbReference type="Pfam" id="PF00132">
    <property type="entry name" value="Hexapep"/>
    <property type="match status" value="1"/>
</dbReference>
<reference evidence="5 6" key="1">
    <citation type="submission" date="2019-09" db="EMBL/GenBank/DDBJ databases">
        <title>Hydrogenophaga aromatica sp. nov., isolated from a para-xylene-degrading enrichment culture.</title>
        <authorList>
            <person name="Tancsics A."/>
            <person name="Banerjee S."/>
        </authorList>
    </citation>
    <scope>NUCLEOTIDE SEQUENCE [LARGE SCALE GENOMIC DNA]</scope>
    <source>
        <strain evidence="5 6">D2P1</strain>
    </source>
</reference>
<name>A0A7Y8L0S5_9BURK</name>
<proteinExistence type="inferred from homology"/>
<dbReference type="InterPro" id="IPR001451">
    <property type="entry name" value="Hexapep"/>
</dbReference>
<dbReference type="PANTHER" id="PTHR43300:SF11">
    <property type="entry name" value="ACETYLTRANSFERASE RV3034C-RELATED"/>
    <property type="match status" value="1"/>
</dbReference>
<evidence type="ECO:0000256" key="4">
    <source>
        <dbReference type="ARBA" id="ARBA00023315"/>
    </source>
</evidence>
<comment type="similarity">
    <text evidence="1">Belongs to the transferase hexapeptide repeat family.</text>
</comment>
<dbReference type="InterPro" id="IPR011004">
    <property type="entry name" value="Trimer_LpxA-like_sf"/>
</dbReference>
<dbReference type="NCBIfam" id="TIGR03308">
    <property type="entry name" value="phn_thr-fam"/>
    <property type="match status" value="1"/>
</dbReference>
<evidence type="ECO:0000256" key="1">
    <source>
        <dbReference type="ARBA" id="ARBA00007274"/>
    </source>
</evidence>
<keyword evidence="6" id="KW-1185">Reference proteome</keyword>
<dbReference type="AlphaFoldDB" id="A0A7Y8L0S5"/>
<sequence>MNYTHIPSFNVEAPRKLSEAPSIAPTAVIKDCRFGRYTDVGDHARLADSLLDDYSYLDRGCDIMSADIGKFSNIASMVRINPGFHPMERPTLHHFTYRRFKYGMAPEDDASFFEWRRRQRVHIGHDTWIGHGAVIMPGVTIGNGAVIGSNTVVTKDVPAYAIVAGAPAKVIRQRFPASIAAAIESTAWWDWDHATLTERMDDFCDLRRFLAKHAA</sequence>
<keyword evidence="3" id="KW-0677">Repeat</keyword>
<dbReference type="InterPro" id="IPR018357">
    <property type="entry name" value="Hexapep_transf_CS"/>
</dbReference>
<dbReference type="Gene3D" id="2.160.10.10">
    <property type="entry name" value="Hexapeptide repeat proteins"/>
    <property type="match status" value="1"/>
</dbReference>
<protein>
    <submittedName>
        <fullName evidence="5">Acetyltransferase</fullName>
    </submittedName>
</protein>
<accession>A0A7Y8L0S5</accession>
<evidence type="ECO:0000313" key="6">
    <source>
        <dbReference type="Proteomes" id="UP000545507"/>
    </source>
</evidence>
<dbReference type="GO" id="GO:0016746">
    <property type="term" value="F:acyltransferase activity"/>
    <property type="evidence" value="ECO:0007669"/>
    <property type="project" value="UniProtKB-KW"/>
</dbReference>
<evidence type="ECO:0000256" key="2">
    <source>
        <dbReference type="ARBA" id="ARBA00022679"/>
    </source>
</evidence>
<dbReference type="SUPFAM" id="SSF51161">
    <property type="entry name" value="Trimeric LpxA-like enzymes"/>
    <property type="match status" value="1"/>
</dbReference>
<gene>
    <name evidence="5" type="ORF">F3K02_26025</name>
</gene>
<dbReference type="EMBL" id="VYGV01000028">
    <property type="protein sequence ID" value="NWF48691.1"/>
    <property type="molecule type" value="Genomic_DNA"/>
</dbReference>
<dbReference type="CDD" id="cd03349">
    <property type="entry name" value="LbH_XAT"/>
    <property type="match status" value="1"/>
</dbReference>